<dbReference type="EMBL" id="SMKU01000027">
    <property type="protein sequence ID" value="TDD93697.1"/>
    <property type="molecule type" value="Genomic_DNA"/>
</dbReference>
<dbReference type="RefSeq" id="WP_131890783.1">
    <property type="nucleotide sequence ID" value="NZ_SMKU01000027.1"/>
</dbReference>
<gene>
    <name evidence="1" type="ORF">E1298_08555</name>
</gene>
<protein>
    <submittedName>
        <fullName evidence="1">Cupin domain-containing protein</fullName>
    </submittedName>
</protein>
<dbReference type="OrthoDB" id="161242at2"/>
<comment type="caution">
    <text evidence="1">The sequence shown here is derived from an EMBL/GenBank/DDBJ whole genome shotgun (WGS) entry which is preliminary data.</text>
</comment>
<evidence type="ECO:0000313" key="2">
    <source>
        <dbReference type="Proteomes" id="UP000294513"/>
    </source>
</evidence>
<sequence length="120" mass="13220">MIEIKSIEKPDDRRDFLRGHLEIVQLTGLVFAKATFEPGWRWTESIKDIAGTDLCEVHHNGYIAEGRLRIRTQDGAEQEVGPGDAFVVTPGHDAWVVGDEPCVAFDFAGGMDDYAKATGS</sequence>
<organism evidence="1 2">
    <name type="scientific">Actinomadura rubrisoli</name>
    <dbReference type="NCBI Taxonomy" id="2530368"/>
    <lineage>
        <taxon>Bacteria</taxon>
        <taxon>Bacillati</taxon>
        <taxon>Actinomycetota</taxon>
        <taxon>Actinomycetes</taxon>
        <taxon>Streptosporangiales</taxon>
        <taxon>Thermomonosporaceae</taxon>
        <taxon>Actinomadura</taxon>
    </lineage>
</organism>
<evidence type="ECO:0000313" key="1">
    <source>
        <dbReference type="EMBL" id="TDD93697.1"/>
    </source>
</evidence>
<dbReference type="SUPFAM" id="SSF51182">
    <property type="entry name" value="RmlC-like cupins"/>
    <property type="match status" value="1"/>
</dbReference>
<dbReference type="AlphaFoldDB" id="A0A4V2YYM1"/>
<dbReference type="InterPro" id="IPR014710">
    <property type="entry name" value="RmlC-like_jellyroll"/>
</dbReference>
<reference evidence="1 2" key="1">
    <citation type="submission" date="2019-03" db="EMBL/GenBank/DDBJ databases">
        <title>Draft genome sequences of novel Actinobacteria.</title>
        <authorList>
            <person name="Sahin N."/>
            <person name="Ay H."/>
            <person name="Saygin H."/>
        </authorList>
    </citation>
    <scope>NUCLEOTIDE SEQUENCE [LARGE SCALE GENOMIC DNA]</scope>
    <source>
        <strain evidence="1 2">H3C3</strain>
    </source>
</reference>
<accession>A0A4V2YYM1</accession>
<dbReference type="InterPro" id="IPR011051">
    <property type="entry name" value="RmlC_Cupin_sf"/>
</dbReference>
<name>A0A4V2YYM1_9ACTN</name>
<keyword evidence="2" id="KW-1185">Reference proteome</keyword>
<dbReference type="Gene3D" id="2.60.120.10">
    <property type="entry name" value="Jelly Rolls"/>
    <property type="match status" value="1"/>
</dbReference>
<proteinExistence type="predicted"/>
<dbReference type="CDD" id="cd06990">
    <property type="entry name" value="cupin_DUF861"/>
    <property type="match status" value="1"/>
</dbReference>
<dbReference type="Proteomes" id="UP000294513">
    <property type="component" value="Unassembled WGS sequence"/>
</dbReference>